<organism evidence="1">
    <name type="scientific">Neisseria gonorrhoeae</name>
    <dbReference type="NCBI Taxonomy" id="485"/>
    <lineage>
        <taxon>Bacteria</taxon>
        <taxon>Pseudomonadati</taxon>
        <taxon>Pseudomonadota</taxon>
        <taxon>Betaproteobacteria</taxon>
        <taxon>Neisseriales</taxon>
        <taxon>Neisseriaceae</taxon>
        <taxon>Neisseria</taxon>
    </lineage>
</organism>
<evidence type="ECO:0000313" key="1">
    <source>
        <dbReference type="EMBL" id="SUA21040.1"/>
    </source>
</evidence>
<gene>
    <name evidence="1" type="ORF">NCTC11421_01147</name>
</gene>
<dbReference type="AlphaFoldDB" id="A0A378VY43"/>
<reference evidence="1" key="1">
    <citation type="submission" date="2018-06" db="EMBL/GenBank/DDBJ databases">
        <authorList>
            <consortium name="Pathogen Informatics"/>
            <person name="Doyle S."/>
        </authorList>
    </citation>
    <scope>NUCLEOTIDE SEQUENCE [LARGE SCALE GENOMIC DNA]</scope>
    <source>
        <strain evidence="1">NCTC11421</strain>
    </source>
</reference>
<protein>
    <submittedName>
        <fullName evidence="1">Uncharacterized protein</fullName>
    </submittedName>
</protein>
<dbReference type="EMBL" id="UGRI01000001">
    <property type="protein sequence ID" value="SUA21040.1"/>
    <property type="molecule type" value="Genomic_DNA"/>
</dbReference>
<sequence>MNFASPKLFALVEKPTSTGVDSAVMFGSLATFSAVSVNS</sequence>
<name>A0A378VY43_NEIGO</name>
<accession>A0A378VY43</accession>
<proteinExistence type="predicted"/>